<feature type="signal peptide" evidence="1">
    <location>
        <begin position="1"/>
        <end position="24"/>
    </location>
</feature>
<evidence type="ECO:0000313" key="2">
    <source>
        <dbReference type="EMBL" id="MBA9079428.1"/>
    </source>
</evidence>
<comment type="caution">
    <text evidence="2">The sequence shown here is derived from an EMBL/GenBank/DDBJ whole genome shotgun (WGS) entry which is preliminary data.</text>
</comment>
<dbReference type="Proteomes" id="UP000563094">
    <property type="component" value="Unassembled WGS sequence"/>
</dbReference>
<sequence length="231" mass="25738">MRKLGKRLVVLVVAIVSIQLDLFAQGVTITPDPVGLGVVGKMYSGATGSPYLYNDWTNGTVTLKDGTTYQGLNLLYDQQKDELIFSIDKNRMQTFMHPVHEFILQVANGSGAAYTEKKFRNGFASVDGANGNSFYEVLAEGKVQLLKRTTKTIVEERAPGATIATKQIKPTMRYYMTTPTGFVKIRKDKKEILAVLKDKSTEIAKFAENNNLSFKEDEDLAKLVTYYNSLN</sequence>
<feature type="chain" id="PRO_5032787690" evidence="1">
    <location>
        <begin position="25"/>
        <end position="231"/>
    </location>
</feature>
<dbReference type="RefSeq" id="WP_182514323.1">
    <property type="nucleotide sequence ID" value="NZ_JACJIQ010000022.1"/>
</dbReference>
<accession>A0A839GYA4</accession>
<protein>
    <submittedName>
        <fullName evidence="2">Uncharacterized protein</fullName>
    </submittedName>
</protein>
<keyword evidence="3" id="KW-1185">Reference proteome</keyword>
<name>A0A839GYA4_9BACT</name>
<keyword evidence="1" id="KW-0732">Signal</keyword>
<evidence type="ECO:0000256" key="1">
    <source>
        <dbReference type="SAM" id="SignalP"/>
    </source>
</evidence>
<reference evidence="2 3" key="1">
    <citation type="submission" date="2020-08" db="EMBL/GenBank/DDBJ databases">
        <title>Genomic Encyclopedia of Type Strains, Phase IV (KMG-IV): sequencing the most valuable type-strain genomes for metagenomic binning, comparative biology and taxonomic classification.</title>
        <authorList>
            <person name="Goeker M."/>
        </authorList>
    </citation>
    <scope>NUCLEOTIDE SEQUENCE [LARGE SCALE GENOMIC DNA]</scope>
    <source>
        <strain evidence="2 3">DSM 29854</strain>
    </source>
</reference>
<dbReference type="EMBL" id="JACJIQ010000022">
    <property type="protein sequence ID" value="MBA9079428.1"/>
    <property type="molecule type" value="Genomic_DNA"/>
</dbReference>
<dbReference type="AlphaFoldDB" id="A0A839GYA4"/>
<proteinExistence type="predicted"/>
<evidence type="ECO:0000313" key="3">
    <source>
        <dbReference type="Proteomes" id="UP000563094"/>
    </source>
</evidence>
<gene>
    <name evidence="2" type="ORF">FHS90_004164</name>
</gene>
<organism evidence="2 3">
    <name type="scientific">Rufibacter quisquiliarum</name>
    <dbReference type="NCBI Taxonomy" id="1549639"/>
    <lineage>
        <taxon>Bacteria</taxon>
        <taxon>Pseudomonadati</taxon>
        <taxon>Bacteroidota</taxon>
        <taxon>Cytophagia</taxon>
        <taxon>Cytophagales</taxon>
        <taxon>Hymenobacteraceae</taxon>
        <taxon>Rufibacter</taxon>
    </lineage>
</organism>